<protein>
    <recommendedName>
        <fullName evidence="14">Mitochondrial carrier protein</fullName>
    </recommendedName>
</protein>
<dbReference type="FunFam" id="1.50.40.10:FF:000075">
    <property type="entry name" value="Nicotinamide adenine dinucleotide transporter 2, mitochondrial"/>
    <property type="match status" value="1"/>
</dbReference>
<sequence length="390" mass="43079">MAEEDVWYHRYLARMSDDNINAFSGALAGVGSGVAVCPLDVAKTRLQAQGGFGALLKSQDPTSSKVLNIAKKYSGILGTIRVIFKDEGIRGLYRGVVPIVIGYIPTWTVYFLLYEKSKNLMSSSNPHLTHICSALIAGGTSTLVTNPIWVVKTRLMSQNSNSAWYYRGTIDAFRTMYKQEGLAVFYSGLGPALLGLTHVAVQFPLYERFKQSFTSHGRSELTDNLGILLSSGLSKVIASSITYPHEVVRTRNQIQPKSSGKMKYRGILTTVRTIYLEEGWRAFYAGLGTNMFRAVPSSAVTLFTYELVSRHLKQCRDDTRLASLEVLGKVYSYSSMNPQPYNPDPELFAWGQAPRPPGLASLEVMGKVYSYYSLKSRRATGVQGAAPLQT</sequence>
<dbReference type="InterPro" id="IPR018108">
    <property type="entry name" value="MCP_transmembrane"/>
</dbReference>
<dbReference type="GO" id="GO:0015218">
    <property type="term" value="F:pyrimidine nucleotide transmembrane transporter activity"/>
    <property type="evidence" value="ECO:0007669"/>
    <property type="project" value="InterPro"/>
</dbReference>
<evidence type="ECO:0008006" key="14">
    <source>
        <dbReference type="Google" id="ProtNLM"/>
    </source>
</evidence>
<dbReference type="EMBL" id="SWFS01000046">
    <property type="protein sequence ID" value="KAA8917318.1"/>
    <property type="molecule type" value="Genomic_DNA"/>
</dbReference>
<comment type="similarity">
    <text evidence="10">Belongs to the mitochondrial carrier (TC 2.A.29) family.</text>
</comment>
<dbReference type="AlphaFoldDB" id="A0A642VD62"/>
<evidence type="ECO:0000313" key="13">
    <source>
        <dbReference type="Proteomes" id="UP000761534"/>
    </source>
</evidence>
<feature type="transmembrane region" description="Helical" evidence="11">
    <location>
        <begin position="128"/>
        <end position="151"/>
    </location>
</feature>
<evidence type="ECO:0000256" key="5">
    <source>
        <dbReference type="ARBA" id="ARBA00022792"/>
    </source>
</evidence>
<keyword evidence="3 9" id="KW-0812">Transmembrane</keyword>
<feature type="repeat" description="Solcar" evidence="9">
    <location>
        <begin position="125"/>
        <end position="212"/>
    </location>
</feature>
<evidence type="ECO:0000256" key="9">
    <source>
        <dbReference type="PROSITE-ProRule" id="PRU00282"/>
    </source>
</evidence>
<evidence type="ECO:0000256" key="8">
    <source>
        <dbReference type="ARBA" id="ARBA00023136"/>
    </source>
</evidence>
<gene>
    <name evidence="12" type="ORF">TRICI_000534</name>
</gene>
<proteinExistence type="inferred from homology"/>
<reference evidence="12" key="1">
    <citation type="journal article" date="2019" name="G3 (Bethesda)">
        <title>Genome Assemblies of Two Rare Opportunistic Yeast Pathogens: Diutina rugosa (syn. Candida rugosa) and Trichomonascus ciferrii (syn. Candida ciferrii).</title>
        <authorList>
            <person name="Mixao V."/>
            <person name="Saus E."/>
            <person name="Hansen A.P."/>
            <person name="Lass-Florl C."/>
            <person name="Gabaldon T."/>
        </authorList>
    </citation>
    <scope>NUCLEOTIDE SEQUENCE</scope>
    <source>
        <strain evidence="12">CBS 4856</strain>
    </source>
</reference>
<dbReference type="PRINTS" id="PR00926">
    <property type="entry name" value="MITOCARRIER"/>
</dbReference>
<feature type="transmembrane region" description="Helical" evidence="11">
    <location>
        <begin position="183"/>
        <end position="205"/>
    </location>
</feature>
<dbReference type="InterPro" id="IPR023395">
    <property type="entry name" value="MCP_dom_sf"/>
</dbReference>
<evidence type="ECO:0000256" key="3">
    <source>
        <dbReference type="ARBA" id="ARBA00022692"/>
    </source>
</evidence>
<dbReference type="GO" id="GO:0005743">
    <property type="term" value="C:mitochondrial inner membrane"/>
    <property type="evidence" value="ECO:0007669"/>
    <property type="project" value="UniProtKB-SubCell"/>
</dbReference>
<keyword evidence="4" id="KW-0677">Repeat</keyword>
<evidence type="ECO:0000256" key="10">
    <source>
        <dbReference type="RuleBase" id="RU000488"/>
    </source>
</evidence>
<dbReference type="PANTHER" id="PTHR45829">
    <property type="entry name" value="MITOCHONDRIAL CARRIER PROTEIN RIM2"/>
    <property type="match status" value="1"/>
</dbReference>
<dbReference type="PANTHER" id="PTHR45829:SF1">
    <property type="entry name" value="CARRIER PROTEIN, PUTATIVE (AFU_ORTHOLOGUE AFUA_4G06780)-RELATED"/>
    <property type="match status" value="1"/>
</dbReference>
<dbReference type="SUPFAM" id="SSF103506">
    <property type="entry name" value="Mitochondrial carrier"/>
    <property type="match status" value="1"/>
</dbReference>
<evidence type="ECO:0000256" key="2">
    <source>
        <dbReference type="ARBA" id="ARBA00022448"/>
    </source>
</evidence>
<accession>A0A642VD62</accession>
<comment type="subcellular location">
    <subcellularLocation>
        <location evidence="1">Mitochondrion inner membrane</location>
        <topology evidence="1">Multi-pass membrane protein</topology>
    </subcellularLocation>
</comment>
<dbReference type="OrthoDB" id="10266426at2759"/>
<feature type="transmembrane region" description="Helical" evidence="11">
    <location>
        <begin position="91"/>
        <end position="113"/>
    </location>
</feature>
<organism evidence="12 13">
    <name type="scientific">Trichomonascus ciferrii</name>
    <dbReference type="NCBI Taxonomy" id="44093"/>
    <lineage>
        <taxon>Eukaryota</taxon>
        <taxon>Fungi</taxon>
        <taxon>Dikarya</taxon>
        <taxon>Ascomycota</taxon>
        <taxon>Saccharomycotina</taxon>
        <taxon>Dipodascomycetes</taxon>
        <taxon>Dipodascales</taxon>
        <taxon>Trichomonascaceae</taxon>
        <taxon>Trichomonascus</taxon>
        <taxon>Trichomonascus ciferrii complex</taxon>
    </lineage>
</organism>
<keyword evidence="6 11" id="KW-1133">Transmembrane helix</keyword>
<evidence type="ECO:0000256" key="1">
    <source>
        <dbReference type="ARBA" id="ARBA00004448"/>
    </source>
</evidence>
<dbReference type="PROSITE" id="PS50920">
    <property type="entry name" value="SOLCAR"/>
    <property type="match status" value="3"/>
</dbReference>
<dbReference type="Gene3D" id="1.50.40.10">
    <property type="entry name" value="Mitochondrial carrier domain"/>
    <property type="match status" value="1"/>
</dbReference>
<dbReference type="GO" id="GO:1990519">
    <property type="term" value="P:pyrimidine nucleotide import into mitochondrion"/>
    <property type="evidence" value="ECO:0007669"/>
    <property type="project" value="TreeGrafter"/>
</dbReference>
<name>A0A642VD62_9ASCO</name>
<evidence type="ECO:0000256" key="4">
    <source>
        <dbReference type="ARBA" id="ARBA00022737"/>
    </source>
</evidence>
<evidence type="ECO:0000256" key="7">
    <source>
        <dbReference type="ARBA" id="ARBA00023128"/>
    </source>
</evidence>
<dbReference type="InterPro" id="IPR049562">
    <property type="entry name" value="SLC25A33/36-like"/>
</dbReference>
<keyword evidence="13" id="KW-1185">Reference proteome</keyword>
<feature type="transmembrane region" description="Helical" evidence="11">
    <location>
        <begin position="20"/>
        <end position="39"/>
    </location>
</feature>
<evidence type="ECO:0000256" key="6">
    <source>
        <dbReference type="ARBA" id="ARBA00022989"/>
    </source>
</evidence>
<comment type="caution">
    <text evidence="12">The sequence shown here is derived from an EMBL/GenBank/DDBJ whole genome shotgun (WGS) entry which is preliminary data.</text>
</comment>
<keyword evidence="5" id="KW-0999">Mitochondrion inner membrane</keyword>
<dbReference type="InterPro" id="IPR002067">
    <property type="entry name" value="MCP"/>
</dbReference>
<feature type="repeat" description="Solcar" evidence="9">
    <location>
        <begin position="16"/>
        <end position="120"/>
    </location>
</feature>
<feature type="repeat" description="Solcar" evidence="9">
    <location>
        <begin position="222"/>
        <end position="311"/>
    </location>
</feature>
<dbReference type="Pfam" id="PF00153">
    <property type="entry name" value="Mito_carr"/>
    <property type="match status" value="3"/>
</dbReference>
<dbReference type="VEuPathDB" id="FungiDB:TRICI_000534"/>
<keyword evidence="8 9" id="KW-0472">Membrane</keyword>
<dbReference type="Proteomes" id="UP000761534">
    <property type="component" value="Unassembled WGS sequence"/>
</dbReference>
<evidence type="ECO:0000256" key="11">
    <source>
        <dbReference type="SAM" id="Phobius"/>
    </source>
</evidence>
<evidence type="ECO:0000313" key="12">
    <source>
        <dbReference type="EMBL" id="KAA8917318.1"/>
    </source>
</evidence>
<keyword evidence="7" id="KW-0496">Mitochondrion</keyword>
<keyword evidence="2 10" id="KW-0813">Transport</keyword>